<evidence type="ECO:0000313" key="3">
    <source>
        <dbReference type="Proteomes" id="UP001229421"/>
    </source>
</evidence>
<evidence type="ECO:0000256" key="1">
    <source>
        <dbReference type="SAM" id="MobiDB-lite"/>
    </source>
</evidence>
<dbReference type="EMBL" id="JAUHHV010000007">
    <property type="protein sequence ID" value="KAK1419378.1"/>
    <property type="molecule type" value="Genomic_DNA"/>
</dbReference>
<reference evidence="2" key="1">
    <citation type="journal article" date="2023" name="bioRxiv">
        <title>Improved chromosome-level genome assembly for marigold (Tagetes erecta).</title>
        <authorList>
            <person name="Jiang F."/>
            <person name="Yuan L."/>
            <person name="Wang S."/>
            <person name="Wang H."/>
            <person name="Xu D."/>
            <person name="Wang A."/>
            <person name="Fan W."/>
        </authorList>
    </citation>
    <scope>NUCLEOTIDE SEQUENCE</scope>
    <source>
        <strain evidence="2">WSJ</strain>
        <tissue evidence="2">Leaf</tissue>
    </source>
</reference>
<keyword evidence="3" id="KW-1185">Reference proteome</keyword>
<protein>
    <submittedName>
        <fullName evidence="2">Uncharacterized protein</fullName>
    </submittedName>
</protein>
<gene>
    <name evidence="2" type="ORF">QVD17_28545</name>
</gene>
<feature type="compositionally biased region" description="Basic residues" evidence="1">
    <location>
        <begin position="8"/>
        <end position="19"/>
    </location>
</feature>
<evidence type="ECO:0000313" key="2">
    <source>
        <dbReference type="EMBL" id="KAK1419378.1"/>
    </source>
</evidence>
<dbReference type="AlphaFoldDB" id="A0AAD8KD17"/>
<feature type="region of interest" description="Disordered" evidence="1">
    <location>
        <begin position="1"/>
        <end position="22"/>
    </location>
</feature>
<accession>A0AAD8KD17</accession>
<organism evidence="2 3">
    <name type="scientific">Tagetes erecta</name>
    <name type="common">African marigold</name>
    <dbReference type="NCBI Taxonomy" id="13708"/>
    <lineage>
        <taxon>Eukaryota</taxon>
        <taxon>Viridiplantae</taxon>
        <taxon>Streptophyta</taxon>
        <taxon>Embryophyta</taxon>
        <taxon>Tracheophyta</taxon>
        <taxon>Spermatophyta</taxon>
        <taxon>Magnoliopsida</taxon>
        <taxon>eudicotyledons</taxon>
        <taxon>Gunneridae</taxon>
        <taxon>Pentapetalae</taxon>
        <taxon>asterids</taxon>
        <taxon>campanulids</taxon>
        <taxon>Asterales</taxon>
        <taxon>Asteraceae</taxon>
        <taxon>Asteroideae</taxon>
        <taxon>Heliantheae alliance</taxon>
        <taxon>Tageteae</taxon>
        <taxon>Tagetes</taxon>
    </lineage>
</organism>
<proteinExistence type="predicted"/>
<dbReference type="Proteomes" id="UP001229421">
    <property type="component" value="Unassembled WGS sequence"/>
</dbReference>
<comment type="caution">
    <text evidence="2">The sequence shown here is derived from an EMBL/GenBank/DDBJ whole genome shotgun (WGS) entry which is preliminary data.</text>
</comment>
<name>A0AAD8KD17_TARER</name>
<sequence length="116" mass="12580">MFPDNTGKRSKAHLTKGRKIGQTLEMTDVGPFKDLSESSDLPKSNAMFDKTTLLTFASSIIVIRLGADGLPLPLDFGGSTTKIITTATRHSYLAGMSRSEDQVFLADDVRSADEDL</sequence>